<comment type="caution">
    <text evidence="1">The sequence shown here is derived from an EMBL/GenBank/DDBJ whole genome shotgun (WGS) entry which is preliminary data.</text>
</comment>
<dbReference type="AlphaFoldDB" id="A0A820LJZ4"/>
<evidence type="ECO:0000313" key="1">
    <source>
        <dbReference type="EMBL" id="CAF4358546.1"/>
    </source>
</evidence>
<feature type="non-terminal residue" evidence="1">
    <location>
        <position position="1"/>
    </location>
</feature>
<proteinExistence type="predicted"/>
<name>A0A820LJZ4_9BILA</name>
<protein>
    <submittedName>
        <fullName evidence="1">Uncharacterized protein</fullName>
    </submittedName>
</protein>
<sequence length="77" mass="9147">SVTTVANEEPNLDLNDMIDNINRQYPNVIRDQIRQIFAEVSQEYLSQHNENIQYKLREKEISLLSKFINLQLINKNE</sequence>
<reference evidence="1" key="1">
    <citation type="submission" date="2021-02" db="EMBL/GenBank/DDBJ databases">
        <authorList>
            <person name="Nowell W R."/>
        </authorList>
    </citation>
    <scope>NUCLEOTIDE SEQUENCE</scope>
</reference>
<dbReference type="Proteomes" id="UP000663823">
    <property type="component" value="Unassembled WGS sequence"/>
</dbReference>
<evidence type="ECO:0000313" key="2">
    <source>
        <dbReference type="Proteomes" id="UP000663823"/>
    </source>
</evidence>
<dbReference type="EMBL" id="CAJOAX010066244">
    <property type="protein sequence ID" value="CAF4358546.1"/>
    <property type="molecule type" value="Genomic_DNA"/>
</dbReference>
<accession>A0A820LJZ4</accession>
<organism evidence="1 2">
    <name type="scientific">Rotaria sordida</name>
    <dbReference type="NCBI Taxonomy" id="392033"/>
    <lineage>
        <taxon>Eukaryota</taxon>
        <taxon>Metazoa</taxon>
        <taxon>Spiralia</taxon>
        <taxon>Gnathifera</taxon>
        <taxon>Rotifera</taxon>
        <taxon>Eurotatoria</taxon>
        <taxon>Bdelloidea</taxon>
        <taxon>Philodinida</taxon>
        <taxon>Philodinidae</taxon>
        <taxon>Rotaria</taxon>
    </lineage>
</organism>
<gene>
    <name evidence="1" type="ORF">OTI717_LOCUS43778</name>
</gene>